<protein>
    <submittedName>
        <fullName evidence="1">Winged helix-turn-helix domain-containing protein</fullName>
    </submittedName>
</protein>
<dbReference type="RefSeq" id="WP_123233148.1">
    <property type="nucleotide sequence ID" value="NZ_RJSG01000002.1"/>
</dbReference>
<dbReference type="Proteomes" id="UP000277094">
    <property type="component" value="Unassembled WGS sequence"/>
</dbReference>
<comment type="caution">
    <text evidence="1">The sequence shown here is derived from an EMBL/GenBank/DDBJ whole genome shotgun (WGS) entry which is preliminary data.</text>
</comment>
<organism evidence="1 2">
    <name type="scientific">Nocardioides marmorisolisilvae</name>
    <dbReference type="NCBI Taxonomy" id="1542737"/>
    <lineage>
        <taxon>Bacteria</taxon>
        <taxon>Bacillati</taxon>
        <taxon>Actinomycetota</taxon>
        <taxon>Actinomycetes</taxon>
        <taxon>Propionibacteriales</taxon>
        <taxon>Nocardioidaceae</taxon>
        <taxon>Nocardioides</taxon>
    </lineage>
</organism>
<dbReference type="PANTHER" id="PTHR30528:SF0">
    <property type="entry name" value="CYTOPLASMIC PROTEIN"/>
    <property type="match status" value="1"/>
</dbReference>
<reference evidence="1 2" key="1">
    <citation type="submission" date="2018-11" db="EMBL/GenBank/DDBJ databases">
        <authorList>
            <person name="Li F."/>
        </authorList>
    </citation>
    <scope>NUCLEOTIDE SEQUENCE [LARGE SCALE GENOMIC DNA]</scope>
    <source>
        <strain evidence="1 2">KIS18-7</strain>
    </source>
</reference>
<evidence type="ECO:0000313" key="2">
    <source>
        <dbReference type="Proteomes" id="UP000277094"/>
    </source>
</evidence>
<dbReference type="EMBL" id="RJSG01000002">
    <property type="protein sequence ID" value="RNL78647.1"/>
    <property type="molecule type" value="Genomic_DNA"/>
</dbReference>
<dbReference type="AlphaFoldDB" id="A0A3N0DSM7"/>
<evidence type="ECO:0000313" key="1">
    <source>
        <dbReference type="EMBL" id="RNL78647.1"/>
    </source>
</evidence>
<dbReference type="InterPro" id="IPR009351">
    <property type="entry name" value="AlkZ-like"/>
</dbReference>
<name>A0A3N0DSM7_9ACTN</name>
<dbReference type="PANTHER" id="PTHR30528">
    <property type="entry name" value="CYTOPLASMIC PROTEIN"/>
    <property type="match status" value="1"/>
</dbReference>
<gene>
    <name evidence="1" type="ORF">EFL95_06055</name>
</gene>
<proteinExistence type="predicted"/>
<dbReference type="Pfam" id="PF06224">
    <property type="entry name" value="AlkZ-like"/>
    <property type="match status" value="1"/>
</dbReference>
<keyword evidence="2" id="KW-1185">Reference proteome</keyword>
<sequence length="400" mass="45060">MQSLSSAQARRITLAAQGFLDTPHSSPTMGTLARTVRRTGVLQVDSVNVLQRAHFMPLYSRMGAYDTELLRRASTGRQQRRLVEYWAHVQALMPVDLWPEMQHRMEQYRPQRGKWWTDGVTDDLVASLVAEIGERGASTARELDDGLPREKKHWGWNWSASRKALDFMFVVGDLAIAGRNSQFEVLYDLPERVLPDRVLARPTPTPEVAHRELVRRAAISHGVGTEQDLRDYYRMKPAESKPAVAALVEDGELVPVAVEGWTRPGYLHRDARLPRRVHARALLSPFDPLVWERTRAEQLFGFRYRIEIYVPEHLREYGYYVLPFLLGDRIVARVDLKADRRAGVLAVKAAYAEEHAPAETADELALELAELAGWLGLGSITVAGRGDLSAALRSAVRSAA</sequence>
<dbReference type="OrthoDB" id="9787207at2"/>
<accession>A0A3N0DSM7</accession>